<feature type="transmembrane region" description="Helical" evidence="1">
    <location>
        <begin position="96"/>
        <end position="117"/>
    </location>
</feature>
<dbReference type="Proteomes" id="UP000621560">
    <property type="component" value="Unassembled WGS sequence"/>
</dbReference>
<dbReference type="RefSeq" id="WP_190915383.1">
    <property type="nucleotide sequence ID" value="NZ_JACXIZ010000011.1"/>
</dbReference>
<dbReference type="InterPro" id="IPR031306">
    <property type="entry name" value="CcdC"/>
</dbReference>
<feature type="transmembrane region" description="Helical" evidence="1">
    <location>
        <begin position="65"/>
        <end position="84"/>
    </location>
</feature>
<comment type="caution">
    <text evidence="2">The sequence shown here is derived from an EMBL/GenBank/DDBJ whole genome shotgun (WGS) entry which is preliminary data.</text>
</comment>
<evidence type="ECO:0000256" key="1">
    <source>
        <dbReference type="SAM" id="Phobius"/>
    </source>
</evidence>
<feature type="transmembrane region" description="Helical" evidence="1">
    <location>
        <begin position="41"/>
        <end position="59"/>
    </location>
</feature>
<reference evidence="2" key="1">
    <citation type="submission" date="2020-09" db="EMBL/GenBank/DDBJ databases">
        <title>A novel bacterium of genus Paenibacillus, isolated from South China Sea.</title>
        <authorList>
            <person name="Huang H."/>
            <person name="Mo K."/>
            <person name="Hu Y."/>
        </authorList>
    </citation>
    <scope>NUCLEOTIDE SEQUENCE</scope>
    <source>
        <strain evidence="2">IB182496</strain>
    </source>
</reference>
<keyword evidence="1" id="KW-0812">Transmembrane</keyword>
<dbReference type="EMBL" id="JACXIZ010000011">
    <property type="protein sequence ID" value="MBD2844585.1"/>
    <property type="molecule type" value="Genomic_DNA"/>
</dbReference>
<evidence type="ECO:0000313" key="2">
    <source>
        <dbReference type="EMBL" id="MBD2844585.1"/>
    </source>
</evidence>
<sequence>MTILGMHPLQALALAVSVTGGLILIRLRIRATRRPTSLRKIVLPPVAMCSGFAMFAIPAMRIHPLWGLCAFGTGLLIFSFPLIVTTRLERREADIYVIRSKAFILIMAVLLAIRAMLHGVAEAYMTVTQTAALFYLLALGMILPWRLAMVSEFLRLRGADEAQRDDSPPTRQFF</sequence>
<keyword evidence="3" id="KW-1185">Reference proteome</keyword>
<keyword evidence="1" id="KW-0472">Membrane</keyword>
<feature type="transmembrane region" description="Helical" evidence="1">
    <location>
        <begin position="123"/>
        <end position="147"/>
    </location>
</feature>
<dbReference type="InterPro" id="IPR058247">
    <property type="entry name" value="DUF1453"/>
</dbReference>
<gene>
    <name evidence="2" type="ORF">IDH44_05240</name>
</gene>
<dbReference type="AlphaFoldDB" id="A0A927BRY9"/>
<keyword evidence="1" id="KW-1133">Transmembrane helix</keyword>
<feature type="transmembrane region" description="Helical" evidence="1">
    <location>
        <begin position="12"/>
        <end position="29"/>
    </location>
</feature>
<proteinExistence type="predicted"/>
<protein>
    <submittedName>
        <fullName evidence="2">Cytochrome c biogenesis protein CcdC</fullName>
    </submittedName>
</protein>
<dbReference type="PANTHER" id="PTHR39164:SF1">
    <property type="entry name" value="PROTEIN CCDC"/>
    <property type="match status" value="1"/>
</dbReference>
<accession>A0A927BRY9</accession>
<organism evidence="2 3">
    <name type="scientific">Paenibacillus sabuli</name>
    <dbReference type="NCBI Taxonomy" id="2772509"/>
    <lineage>
        <taxon>Bacteria</taxon>
        <taxon>Bacillati</taxon>
        <taxon>Bacillota</taxon>
        <taxon>Bacilli</taxon>
        <taxon>Bacillales</taxon>
        <taxon>Paenibacillaceae</taxon>
        <taxon>Paenibacillus</taxon>
    </lineage>
</organism>
<evidence type="ECO:0000313" key="3">
    <source>
        <dbReference type="Proteomes" id="UP000621560"/>
    </source>
</evidence>
<name>A0A927BRY9_9BACL</name>
<dbReference type="PIRSF" id="PIRSF021441">
    <property type="entry name" value="DUF1453"/>
    <property type="match status" value="1"/>
</dbReference>
<dbReference type="Pfam" id="PF07301">
    <property type="entry name" value="DUF1453"/>
    <property type="match status" value="1"/>
</dbReference>
<dbReference type="PANTHER" id="PTHR39164">
    <property type="entry name" value="PROTEIN CCDC"/>
    <property type="match status" value="1"/>
</dbReference>